<proteinExistence type="predicted"/>
<evidence type="ECO:0000313" key="1">
    <source>
        <dbReference type="EMBL" id="PSR35517.1"/>
    </source>
</evidence>
<dbReference type="InterPro" id="IPR003462">
    <property type="entry name" value="ODC_Mu_crystall"/>
</dbReference>
<dbReference type="AlphaFoldDB" id="A0A2T2XM11"/>
<accession>A0A2T2XM11</accession>
<dbReference type="Gene3D" id="3.40.50.720">
    <property type="entry name" value="NAD(P)-binding Rossmann-like Domain"/>
    <property type="match status" value="1"/>
</dbReference>
<organism evidence="1 2">
    <name type="scientific">Sulfobacillus benefaciens</name>
    <dbReference type="NCBI Taxonomy" id="453960"/>
    <lineage>
        <taxon>Bacteria</taxon>
        <taxon>Bacillati</taxon>
        <taxon>Bacillota</taxon>
        <taxon>Clostridia</taxon>
        <taxon>Eubacteriales</taxon>
        <taxon>Clostridiales Family XVII. Incertae Sedis</taxon>
        <taxon>Sulfobacillus</taxon>
    </lineage>
</organism>
<dbReference type="Gene3D" id="3.30.1780.10">
    <property type="entry name" value="ornithine cyclodeaminase, domain 1"/>
    <property type="match status" value="1"/>
</dbReference>
<sequence>MALAAWIGAEELEHLLSDEEVRHHLAISLEKPLAGEPIRVVQQDPVGHLIMMAASWQDMSLSLVKILYERPLNRESHSSKPVFNGSVTIYDADGTFQVAIDGAAFTGMRTAAIAALSTEWLALQRDRLAILGAGFEAYYHAKALALLPGVHEIYLWNRSEPKALALKARLEKLPQFSRILVKVCPRVEDAVCNADVITTVTASPSPILTASMVKPTVLINAMGAYRPTTREIDGDIVEHAALYADYLPACLAEAGEYLIPAASGRLDLKRVLPLSMARTLGPQAGITVMKSVGSAIFDLACADCFPRRGEKPTVAIP</sequence>
<reference evidence="1 2" key="1">
    <citation type="journal article" date="2014" name="BMC Genomics">
        <title>Comparison of environmental and isolate Sulfobacillus genomes reveals diverse carbon, sulfur, nitrogen, and hydrogen metabolisms.</title>
        <authorList>
            <person name="Justice N.B."/>
            <person name="Norman A."/>
            <person name="Brown C.T."/>
            <person name="Singh A."/>
            <person name="Thomas B.C."/>
            <person name="Banfield J.F."/>
        </authorList>
    </citation>
    <scope>NUCLEOTIDE SEQUENCE [LARGE SCALE GENOMIC DNA]</scope>
    <source>
        <strain evidence="1">AMDSBA4</strain>
    </source>
</reference>
<dbReference type="Proteomes" id="UP000242972">
    <property type="component" value="Unassembled WGS sequence"/>
</dbReference>
<dbReference type="InterPro" id="IPR023401">
    <property type="entry name" value="ODC_N"/>
</dbReference>
<dbReference type="PANTHER" id="PTHR13812">
    <property type="entry name" value="KETIMINE REDUCTASE MU-CRYSTALLIN"/>
    <property type="match status" value="1"/>
</dbReference>
<dbReference type="SUPFAM" id="SSF51735">
    <property type="entry name" value="NAD(P)-binding Rossmann-fold domains"/>
    <property type="match status" value="1"/>
</dbReference>
<dbReference type="GO" id="GO:0005737">
    <property type="term" value="C:cytoplasm"/>
    <property type="evidence" value="ECO:0007669"/>
    <property type="project" value="TreeGrafter"/>
</dbReference>
<dbReference type="PANTHER" id="PTHR13812:SF19">
    <property type="entry name" value="KETIMINE REDUCTASE MU-CRYSTALLIN"/>
    <property type="match status" value="1"/>
</dbReference>
<dbReference type="PIRSF" id="PIRSF001439">
    <property type="entry name" value="CryM"/>
    <property type="match status" value="1"/>
</dbReference>
<evidence type="ECO:0008006" key="3">
    <source>
        <dbReference type="Google" id="ProtNLM"/>
    </source>
</evidence>
<comment type="caution">
    <text evidence="1">The sequence shown here is derived from an EMBL/GenBank/DDBJ whole genome shotgun (WGS) entry which is preliminary data.</text>
</comment>
<dbReference type="Pfam" id="PF02423">
    <property type="entry name" value="OCD_Mu_crystall"/>
    <property type="match status" value="1"/>
</dbReference>
<protein>
    <recommendedName>
        <fullName evidence="3">Ornithine cyclodeaminase</fullName>
    </recommendedName>
</protein>
<gene>
    <name evidence="1" type="ORF">C7B46_00555</name>
</gene>
<dbReference type="InterPro" id="IPR036291">
    <property type="entry name" value="NAD(P)-bd_dom_sf"/>
</dbReference>
<evidence type="ECO:0000313" key="2">
    <source>
        <dbReference type="Proteomes" id="UP000242972"/>
    </source>
</evidence>
<name>A0A2T2XM11_9FIRM</name>
<dbReference type="GO" id="GO:0042562">
    <property type="term" value="F:hormone binding"/>
    <property type="evidence" value="ECO:0007669"/>
    <property type="project" value="TreeGrafter"/>
</dbReference>
<dbReference type="EMBL" id="PXYW01000001">
    <property type="protein sequence ID" value="PSR35517.1"/>
    <property type="molecule type" value="Genomic_DNA"/>
</dbReference>